<gene>
    <name evidence="3" type="ORF">ACFPM4_17650</name>
</gene>
<evidence type="ECO:0000259" key="2">
    <source>
        <dbReference type="PROSITE" id="PS51819"/>
    </source>
</evidence>
<organism evidence="3 4">
    <name type="scientific">Lederbergia graminis</name>
    <dbReference type="NCBI Taxonomy" id="735518"/>
    <lineage>
        <taxon>Bacteria</taxon>
        <taxon>Bacillati</taxon>
        <taxon>Bacillota</taxon>
        <taxon>Bacilli</taxon>
        <taxon>Bacillales</taxon>
        <taxon>Bacillaceae</taxon>
        <taxon>Lederbergia</taxon>
    </lineage>
</organism>
<dbReference type="PANTHER" id="PTHR43279">
    <property type="entry name" value="CATECHOL-2,3-DIOXYGENASE"/>
    <property type="match status" value="1"/>
</dbReference>
<name>A0ABW0LPA6_9BACI</name>
<feature type="domain" description="VOC" evidence="2">
    <location>
        <begin position="8"/>
        <end position="124"/>
    </location>
</feature>
<reference evidence="4" key="1">
    <citation type="journal article" date="2019" name="Int. J. Syst. Evol. Microbiol.">
        <title>The Global Catalogue of Microorganisms (GCM) 10K type strain sequencing project: providing services to taxonomists for standard genome sequencing and annotation.</title>
        <authorList>
            <consortium name="The Broad Institute Genomics Platform"/>
            <consortium name="The Broad Institute Genome Sequencing Center for Infectious Disease"/>
            <person name="Wu L."/>
            <person name="Ma J."/>
        </authorList>
    </citation>
    <scope>NUCLEOTIDE SEQUENCE [LARGE SCALE GENOMIC DNA]</scope>
    <source>
        <strain evidence="4">CGMCC 1.12237</strain>
    </source>
</reference>
<dbReference type="Pfam" id="PF00903">
    <property type="entry name" value="Glyoxalase"/>
    <property type="match status" value="2"/>
</dbReference>
<dbReference type="InterPro" id="IPR037523">
    <property type="entry name" value="VOC_core"/>
</dbReference>
<comment type="caution">
    <text evidence="3">The sequence shown here is derived from an EMBL/GenBank/DDBJ whole genome shotgun (WGS) entry which is preliminary data.</text>
</comment>
<dbReference type="InterPro" id="IPR018146">
    <property type="entry name" value="Glyoxalase_1_CS"/>
</dbReference>
<evidence type="ECO:0000313" key="4">
    <source>
        <dbReference type="Proteomes" id="UP001596147"/>
    </source>
</evidence>
<dbReference type="Gene3D" id="3.10.180.10">
    <property type="entry name" value="2,3-Dihydroxybiphenyl 1,2-Dioxygenase, domain 1"/>
    <property type="match status" value="2"/>
</dbReference>
<sequence>MNLKQHPVISSVNLLVENLQRTMKFYIDVLGFKVLEETDTEATLTADGKTPILTLEQPSDIQKRTRSTGLYHIAFLLPNRSDLADIIHYFIKTQYPLQGASDHHVSEALYLADPEGNGIEIYIDRPTDQWKWDGDQVHMTTVALDIESILREASTEGWKGMPEQTLVGHIHLQVNELQKTKQFYCDLLGFEPVLNYGSQALFISKHRYHHHIGMNTWGSAGAPAPAENSAGLKWFTILVPDENELQAVKDRLQAAGEYIAEEQGSFITKDPAGIRVRLSVK</sequence>
<evidence type="ECO:0000313" key="3">
    <source>
        <dbReference type="EMBL" id="MFC5466551.1"/>
    </source>
</evidence>
<dbReference type="InterPro" id="IPR004360">
    <property type="entry name" value="Glyas_Fos-R_dOase_dom"/>
</dbReference>
<keyword evidence="4" id="KW-1185">Reference proteome</keyword>
<protein>
    <submittedName>
        <fullName evidence="3">VOC family protein</fullName>
    </submittedName>
</protein>
<dbReference type="CDD" id="cd16359">
    <property type="entry name" value="VOC_BsCatE_like_C"/>
    <property type="match status" value="1"/>
</dbReference>
<dbReference type="EMBL" id="JBHSMC010000027">
    <property type="protein sequence ID" value="MFC5466551.1"/>
    <property type="molecule type" value="Genomic_DNA"/>
</dbReference>
<feature type="domain" description="VOC" evidence="2">
    <location>
        <begin position="166"/>
        <end position="281"/>
    </location>
</feature>
<dbReference type="SUPFAM" id="SSF54593">
    <property type="entry name" value="Glyoxalase/Bleomycin resistance protein/Dihydroxybiphenyl dioxygenase"/>
    <property type="match status" value="2"/>
</dbReference>
<dbReference type="PROSITE" id="PS00934">
    <property type="entry name" value="GLYOXALASE_I_1"/>
    <property type="match status" value="1"/>
</dbReference>
<dbReference type="Proteomes" id="UP001596147">
    <property type="component" value="Unassembled WGS sequence"/>
</dbReference>
<dbReference type="PANTHER" id="PTHR43279:SF1">
    <property type="entry name" value="CATECHOL-2,3-DIOXYGENASE"/>
    <property type="match status" value="1"/>
</dbReference>
<dbReference type="PROSITE" id="PS51819">
    <property type="entry name" value="VOC"/>
    <property type="match status" value="2"/>
</dbReference>
<keyword evidence="1" id="KW-0479">Metal-binding</keyword>
<accession>A0ABW0LPA6</accession>
<dbReference type="RefSeq" id="WP_382354756.1">
    <property type="nucleotide sequence ID" value="NZ_JBHSMC010000027.1"/>
</dbReference>
<evidence type="ECO:0000256" key="1">
    <source>
        <dbReference type="ARBA" id="ARBA00022723"/>
    </source>
</evidence>
<dbReference type="InterPro" id="IPR029068">
    <property type="entry name" value="Glyas_Bleomycin-R_OHBP_Dase"/>
</dbReference>
<proteinExistence type="predicted"/>